<dbReference type="SUPFAM" id="SSF51735">
    <property type="entry name" value="NAD(P)-binding Rossmann-fold domains"/>
    <property type="match status" value="1"/>
</dbReference>
<comment type="similarity">
    <text evidence="1">Belongs to the short-chain dehydrogenases/reductases (SDR) family.</text>
</comment>
<dbReference type="GeneID" id="101891702"/>
<dbReference type="RefSeq" id="XP_058976765.1">
    <property type="nucleotide sequence ID" value="XM_059120782.1"/>
</dbReference>
<proteinExistence type="inferred from homology"/>
<dbReference type="PANTHER" id="PTHR24322:SF748">
    <property type="entry name" value="FI23927P1-RELATED"/>
    <property type="match status" value="1"/>
</dbReference>
<dbReference type="PANTHER" id="PTHR24322">
    <property type="entry name" value="PKSB"/>
    <property type="match status" value="1"/>
</dbReference>
<dbReference type="Gene3D" id="3.40.50.720">
    <property type="entry name" value="NAD(P)-binding Rossmann-like Domain"/>
    <property type="match status" value="1"/>
</dbReference>
<dbReference type="InterPro" id="IPR036291">
    <property type="entry name" value="NAD(P)-bd_dom_sf"/>
</dbReference>
<feature type="compositionally biased region" description="Polar residues" evidence="2">
    <location>
        <begin position="1"/>
        <end position="11"/>
    </location>
</feature>
<dbReference type="Proteomes" id="UP001652621">
    <property type="component" value="Unplaced"/>
</dbReference>
<reference evidence="4" key="1">
    <citation type="submission" date="2025-08" db="UniProtKB">
        <authorList>
            <consortium name="RefSeq"/>
        </authorList>
    </citation>
    <scope>IDENTIFICATION</scope>
    <source>
        <strain evidence="4">Aabys</strain>
        <tissue evidence="4">Whole body</tissue>
    </source>
</reference>
<accession>A0ABM3UTA7</accession>
<gene>
    <name evidence="4" type="primary">LOC101891702</name>
</gene>
<protein>
    <submittedName>
        <fullName evidence="4">Estradiol 17-beta-dehydrogenase 11</fullName>
    </submittedName>
</protein>
<dbReference type="PRINTS" id="PR00081">
    <property type="entry name" value="GDHRDH"/>
</dbReference>
<evidence type="ECO:0000313" key="3">
    <source>
        <dbReference type="Proteomes" id="UP001652621"/>
    </source>
</evidence>
<dbReference type="CDD" id="cd05339">
    <property type="entry name" value="17beta-HSDXI-like_SDR_c"/>
    <property type="match status" value="1"/>
</dbReference>
<dbReference type="InterPro" id="IPR002347">
    <property type="entry name" value="SDR_fam"/>
</dbReference>
<organism evidence="3 4">
    <name type="scientific">Musca domestica</name>
    <name type="common">House fly</name>
    <dbReference type="NCBI Taxonomy" id="7370"/>
    <lineage>
        <taxon>Eukaryota</taxon>
        <taxon>Metazoa</taxon>
        <taxon>Ecdysozoa</taxon>
        <taxon>Arthropoda</taxon>
        <taxon>Hexapoda</taxon>
        <taxon>Insecta</taxon>
        <taxon>Pterygota</taxon>
        <taxon>Neoptera</taxon>
        <taxon>Endopterygota</taxon>
        <taxon>Diptera</taxon>
        <taxon>Brachycera</taxon>
        <taxon>Muscomorpha</taxon>
        <taxon>Muscoidea</taxon>
        <taxon>Muscidae</taxon>
        <taxon>Musca</taxon>
    </lineage>
</organism>
<evidence type="ECO:0000313" key="4">
    <source>
        <dbReference type="RefSeq" id="XP_058976765.1"/>
    </source>
</evidence>
<keyword evidence="3" id="KW-1185">Reference proteome</keyword>
<sequence length="392" mass="42787">MVEENNNNRASENGHLAHGAQSANAGKATPLTFYENLKSWVEAIADVMMFILCSIGFILKDLYYIAFGYPEKELNNDIALVTGGGSGLGRLLSMRLGKMGTKVIVWDINKQGIDETVKMVQEAGGYCKGYVVDISRKEEVYKAAEVLRHEVGDISLLINNAGVVSGMHLLNTPDHLIERSFNVNVMAHFWTTKAFLPKMIENQSGHIVTIASLAGHVGITKLVDYCASKFAAVGFDEALRLELEVLGHTNIQTTCVCPFFIQQTGMFDDVNARWVPTLNPNDVADRVITAIKKNEKIAIIPGYCKFLLSLKWTFPWGCVGGLLRRLVPDASPHGIAQKSLLNVYKKLSATASPATAVSSITDISSTFKEPAALTKAGTLLIKRSPSLGERVL</sequence>
<dbReference type="PRINTS" id="PR00080">
    <property type="entry name" value="SDRFAMILY"/>
</dbReference>
<name>A0ABM3UTA7_MUSDO</name>
<feature type="region of interest" description="Disordered" evidence="2">
    <location>
        <begin position="1"/>
        <end position="22"/>
    </location>
</feature>
<evidence type="ECO:0000256" key="1">
    <source>
        <dbReference type="RuleBase" id="RU000363"/>
    </source>
</evidence>
<evidence type="ECO:0000256" key="2">
    <source>
        <dbReference type="SAM" id="MobiDB-lite"/>
    </source>
</evidence>
<dbReference type="Pfam" id="PF00106">
    <property type="entry name" value="adh_short"/>
    <property type="match status" value="1"/>
</dbReference>